<accession>A0A5B7K2V6</accession>
<reference evidence="1 2" key="1">
    <citation type="submission" date="2019-05" db="EMBL/GenBank/DDBJ databases">
        <title>Another draft genome of Portunus trituberculatus and its Hox gene families provides insights of decapod evolution.</title>
        <authorList>
            <person name="Jeong J.-H."/>
            <person name="Song I."/>
            <person name="Kim S."/>
            <person name="Choi T."/>
            <person name="Kim D."/>
            <person name="Ryu S."/>
            <person name="Kim W."/>
        </authorList>
    </citation>
    <scope>NUCLEOTIDE SEQUENCE [LARGE SCALE GENOMIC DNA]</scope>
    <source>
        <tissue evidence="1">Muscle</tissue>
    </source>
</reference>
<keyword evidence="2" id="KW-1185">Reference proteome</keyword>
<proteinExistence type="predicted"/>
<name>A0A5B7K2V6_PORTR</name>
<dbReference type="EMBL" id="VSRR010136070">
    <property type="protein sequence ID" value="MPD03431.1"/>
    <property type="molecule type" value="Genomic_DNA"/>
</dbReference>
<organism evidence="1 2">
    <name type="scientific">Portunus trituberculatus</name>
    <name type="common">Swimming crab</name>
    <name type="synonym">Neptunus trituberculatus</name>
    <dbReference type="NCBI Taxonomy" id="210409"/>
    <lineage>
        <taxon>Eukaryota</taxon>
        <taxon>Metazoa</taxon>
        <taxon>Ecdysozoa</taxon>
        <taxon>Arthropoda</taxon>
        <taxon>Crustacea</taxon>
        <taxon>Multicrustacea</taxon>
        <taxon>Malacostraca</taxon>
        <taxon>Eumalacostraca</taxon>
        <taxon>Eucarida</taxon>
        <taxon>Decapoda</taxon>
        <taxon>Pleocyemata</taxon>
        <taxon>Brachyura</taxon>
        <taxon>Eubrachyura</taxon>
        <taxon>Portunoidea</taxon>
        <taxon>Portunidae</taxon>
        <taxon>Portuninae</taxon>
        <taxon>Portunus</taxon>
    </lineage>
</organism>
<gene>
    <name evidence="1" type="ORF">E2C01_099069</name>
</gene>
<comment type="caution">
    <text evidence="1">The sequence shown here is derived from an EMBL/GenBank/DDBJ whole genome shotgun (WGS) entry which is preliminary data.</text>
</comment>
<dbReference type="AlphaFoldDB" id="A0A5B7K2V6"/>
<dbReference type="Proteomes" id="UP000324222">
    <property type="component" value="Unassembled WGS sequence"/>
</dbReference>
<evidence type="ECO:0000313" key="1">
    <source>
        <dbReference type="EMBL" id="MPD03431.1"/>
    </source>
</evidence>
<sequence>MGWAFLWCYLNLRPEMSEFDSVWQFFSCKKKTAVHVSTHSGKDDHVTTVFRLVILVSVHSTFSVPSSTCSTPHRPRDIFFPQHPPSLSLAASLYTATRTAAHILNDGALNKVF</sequence>
<evidence type="ECO:0000313" key="2">
    <source>
        <dbReference type="Proteomes" id="UP000324222"/>
    </source>
</evidence>
<protein>
    <submittedName>
        <fullName evidence="1">Uncharacterized protein</fullName>
    </submittedName>
</protein>